<dbReference type="AlphaFoldDB" id="A0A895XKF9"/>
<name>A0A895XKF9_9ACTN</name>
<dbReference type="RefSeq" id="WP_213171545.1">
    <property type="nucleotide sequence ID" value="NZ_CP070496.1"/>
</dbReference>
<proteinExistence type="predicted"/>
<sequence length="322" mass="35474">MSDPNQNPSQPQQPDQPPWPGQPSPPSEPPAAGPTQPNLHPPSPPQPPPGPPPPGYQSPGYQQPDYGQGPQQAYQAPAYQQGYQRPEYQEPGYQYGYQGHASQQQQQRSGSVATIAVVIMLVLLLIGGAVGAWWYFSERHDGDSAVLPTITGQEDDQADEPEEEEARIEDTEAGLSYEMREGWTFTGSEELIDEFSSEYMINGDGTNEDVGVIYGAWGEPTNELALAQRAEDMVLNNAYYFFPNIESVEELSSESTMVSDIPAHDSRILINDPNEPQMYVRVFVVENQGRLAALIGFSDDGNDEVTGQLNEIMDSMEVIDHD</sequence>
<dbReference type="EMBL" id="CP070496">
    <property type="protein sequence ID" value="QSB05537.1"/>
    <property type="molecule type" value="Genomic_DNA"/>
</dbReference>
<evidence type="ECO:0000313" key="3">
    <source>
        <dbReference type="EMBL" id="QSB05537.1"/>
    </source>
</evidence>
<feature type="compositionally biased region" description="Low complexity" evidence="1">
    <location>
        <begin position="57"/>
        <end position="81"/>
    </location>
</feature>
<keyword evidence="2" id="KW-0472">Membrane</keyword>
<keyword evidence="2" id="KW-0812">Transmembrane</keyword>
<evidence type="ECO:0000256" key="2">
    <source>
        <dbReference type="SAM" id="Phobius"/>
    </source>
</evidence>
<evidence type="ECO:0000256" key="1">
    <source>
        <dbReference type="SAM" id="MobiDB-lite"/>
    </source>
</evidence>
<feature type="transmembrane region" description="Helical" evidence="2">
    <location>
        <begin position="112"/>
        <end position="136"/>
    </location>
</feature>
<organism evidence="3 4">
    <name type="scientific">Natronoglycomyces albus</name>
    <dbReference type="NCBI Taxonomy" id="2811108"/>
    <lineage>
        <taxon>Bacteria</taxon>
        <taxon>Bacillati</taxon>
        <taxon>Actinomycetota</taxon>
        <taxon>Actinomycetes</taxon>
        <taxon>Glycomycetales</taxon>
        <taxon>Glycomycetaceae</taxon>
        <taxon>Natronoglycomyces</taxon>
    </lineage>
</organism>
<protein>
    <submittedName>
        <fullName evidence="3">Tad domain-containing protein</fullName>
    </submittedName>
</protein>
<feature type="region of interest" description="Disordered" evidence="1">
    <location>
        <begin position="1"/>
        <end position="81"/>
    </location>
</feature>
<reference evidence="3" key="1">
    <citation type="submission" date="2021-02" db="EMBL/GenBank/DDBJ databases">
        <title>Natronoglycomyces albus gen. nov., sp. nov, a haloalkaliphilic actinobacterium from a soda solonchak soil.</title>
        <authorList>
            <person name="Sorokin D.Y."/>
            <person name="Khijniak T.V."/>
            <person name="Zakharycheva A.P."/>
            <person name="Boueva O.V."/>
            <person name="Ariskina E.V."/>
            <person name="Hahnke R.L."/>
            <person name="Bunk B."/>
            <person name="Sproer C."/>
            <person name="Schumann P."/>
            <person name="Evtushenko L.I."/>
            <person name="Kublanov I.V."/>
        </authorList>
    </citation>
    <scope>NUCLEOTIDE SEQUENCE</scope>
    <source>
        <strain evidence="3">DSM 106290</strain>
    </source>
</reference>
<feature type="compositionally biased region" description="Low complexity" evidence="1">
    <location>
        <begin position="1"/>
        <end position="13"/>
    </location>
</feature>
<feature type="compositionally biased region" description="Pro residues" evidence="1">
    <location>
        <begin position="39"/>
        <end position="56"/>
    </location>
</feature>
<keyword evidence="2" id="KW-1133">Transmembrane helix</keyword>
<feature type="compositionally biased region" description="Pro residues" evidence="1">
    <location>
        <begin position="14"/>
        <end position="32"/>
    </location>
</feature>
<dbReference type="Proteomes" id="UP000662939">
    <property type="component" value="Chromosome"/>
</dbReference>
<gene>
    <name evidence="3" type="ORF">JQS30_00930</name>
</gene>
<dbReference type="KEGG" id="nav:JQS30_00930"/>
<evidence type="ECO:0000313" key="4">
    <source>
        <dbReference type="Proteomes" id="UP000662939"/>
    </source>
</evidence>
<keyword evidence="4" id="KW-1185">Reference proteome</keyword>
<accession>A0A895XKF9</accession>